<evidence type="ECO:0000256" key="4">
    <source>
        <dbReference type="ARBA" id="ARBA00022692"/>
    </source>
</evidence>
<reference evidence="10 11" key="1">
    <citation type="submission" date="2024-10" db="EMBL/GenBank/DDBJ databases">
        <title>The Natural Products Discovery Center: Release of the First 8490 Sequenced Strains for Exploring Actinobacteria Biosynthetic Diversity.</title>
        <authorList>
            <person name="Kalkreuter E."/>
            <person name="Kautsar S.A."/>
            <person name="Yang D."/>
            <person name="Bader C.D."/>
            <person name="Teijaro C.N."/>
            <person name="Fluegel L."/>
            <person name="Davis C.M."/>
            <person name="Simpson J.R."/>
            <person name="Lauterbach L."/>
            <person name="Steele A.D."/>
            <person name="Gui C."/>
            <person name="Meng S."/>
            <person name="Li G."/>
            <person name="Viehrig K."/>
            <person name="Ye F."/>
            <person name="Su P."/>
            <person name="Kiefer A.F."/>
            <person name="Nichols A."/>
            <person name="Cepeda A.J."/>
            <person name="Yan W."/>
            <person name="Fan B."/>
            <person name="Jiang Y."/>
            <person name="Adhikari A."/>
            <person name="Zheng C.-J."/>
            <person name="Schuster L."/>
            <person name="Cowan T.M."/>
            <person name="Smanski M.J."/>
            <person name="Chevrette M.G."/>
            <person name="De Carvalho L.P.S."/>
            <person name="Shen B."/>
        </authorList>
    </citation>
    <scope>NUCLEOTIDE SEQUENCE [LARGE SCALE GENOMIC DNA]</scope>
    <source>
        <strain evidence="10 11">NPDC000087</strain>
    </source>
</reference>
<keyword evidence="4 8" id="KW-0812">Transmembrane</keyword>
<dbReference type="NCBIfam" id="TIGR00711">
    <property type="entry name" value="efflux_EmrB"/>
    <property type="match status" value="1"/>
</dbReference>
<evidence type="ECO:0000256" key="8">
    <source>
        <dbReference type="SAM" id="Phobius"/>
    </source>
</evidence>
<feature type="transmembrane region" description="Helical" evidence="8">
    <location>
        <begin position="268"/>
        <end position="288"/>
    </location>
</feature>
<dbReference type="EMBL" id="JBIAZU010000008">
    <property type="protein sequence ID" value="MFF5296078.1"/>
    <property type="molecule type" value="Genomic_DNA"/>
</dbReference>
<keyword evidence="11" id="KW-1185">Reference proteome</keyword>
<feature type="transmembrane region" description="Helical" evidence="8">
    <location>
        <begin position="308"/>
        <end position="326"/>
    </location>
</feature>
<feature type="transmembrane region" description="Helical" evidence="8">
    <location>
        <begin position="482"/>
        <end position="501"/>
    </location>
</feature>
<feature type="transmembrane region" description="Helical" evidence="8">
    <location>
        <begin position="225"/>
        <end position="248"/>
    </location>
</feature>
<dbReference type="PANTHER" id="PTHR42718">
    <property type="entry name" value="MAJOR FACILITATOR SUPERFAMILY MULTIDRUG TRANSPORTER MFSC"/>
    <property type="match status" value="1"/>
</dbReference>
<keyword evidence="2" id="KW-0813">Transport</keyword>
<gene>
    <name evidence="10" type="ORF">ACFY35_42150</name>
</gene>
<sequence>MAEVPATSSRQRWTLALVCTAAFMLLLDITVVGVALPSIQRDLGASLADLQWVSAAYALVLAVLLLPAATLGDRLGRRRLFLAGMVVFTVGSLACALATTAPALELFRALQGVGGAILFATATPLLRAEFSGAALARALGAFGATLGGASAVGPLVGGVLTDTLGWRFIFFVNLPIGVAAFAGGLARLRESRDPTGGRADWLGTVLVTVALTALMFALIRGNAMGWASPAIVALFATAAVAFAGFVFYELRVAAAPMADLRLFRRRSFAATGFVAFAISATVIGMISYLSLYMQNTLGYSPVQGGLRFLPLFLASFAVALLTGRLIGRVPMRVLLGVAMASAAAGLASMAHLTATSTWLVLLPGLILAGIGLGITSTGLASAALSAVEPARAGMAAGLTNTLRQVGTATGVAVLGALYASRVTAATHHALAGSPIPPDAAHRLAAAVASGAGTRVAAEVPPAVRAAVIHAARAGTAGGLNDVLLAAAAFAVLGAVVGFAYGPDPVRKPPHSPAPGSPPAPSGTPAGRPGG</sequence>
<feature type="region of interest" description="Disordered" evidence="7">
    <location>
        <begin position="503"/>
        <end position="530"/>
    </location>
</feature>
<dbReference type="Gene3D" id="1.20.1720.10">
    <property type="entry name" value="Multidrug resistance protein D"/>
    <property type="match status" value="1"/>
</dbReference>
<evidence type="ECO:0000256" key="5">
    <source>
        <dbReference type="ARBA" id="ARBA00022989"/>
    </source>
</evidence>
<dbReference type="CDD" id="cd17321">
    <property type="entry name" value="MFS_MMR_MDR_like"/>
    <property type="match status" value="1"/>
</dbReference>
<organism evidence="10 11">
    <name type="scientific">Paractinoplanes globisporus</name>
    <dbReference type="NCBI Taxonomy" id="113565"/>
    <lineage>
        <taxon>Bacteria</taxon>
        <taxon>Bacillati</taxon>
        <taxon>Actinomycetota</taxon>
        <taxon>Actinomycetes</taxon>
        <taxon>Micromonosporales</taxon>
        <taxon>Micromonosporaceae</taxon>
        <taxon>Paractinoplanes</taxon>
    </lineage>
</organism>
<evidence type="ECO:0000313" key="10">
    <source>
        <dbReference type="EMBL" id="MFF5296078.1"/>
    </source>
</evidence>
<feature type="transmembrane region" description="Helical" evidence="8">
    <location>
        <begin position="333"/>
        <end position="352"/>
    </location>
</feature>
<dbReference type="Pfam" id="PF07690">
    <property type="entry name" value="MFS_1"/>
    <property type="match status" value="1"/>
</dbReference>
<name>A0ABW6WSY5_9ACTN</name>
<evidence type="ECO:0000256" key="1">
    <source>
        <dbReference type="ARBA" id="ARBA00004651"/>
    </source>
</evidence>
<proteinExistence type="predicted"/>
<feature type="transmembrane region" description="Helical" evidence="8">
    <location>
        <begin position="50"/>
        <end position="68"/>
    </location>
</feature>
<feature type="compositionally biased region" description="Pro residues" evidence="7">
    <location>
        <begin position="510"/>
        <end position="521"/>
    </location>
</feature>
<dbReference type="Proteomes" id="UP001602245">
    <property type="component" value="Unassembled WGS sequence"/>
</dbReference>
<feature type="transmembrane region" description="Helical" evidence="8">
    <location>
        <begin position="358"/>
        <end position="384"/>
    </location>
</feature>
<evidence type="ECO:0000256" key="3">
    <source>
        <dbReference type="ARBA" id="ARBA00022475"/>
    </source>
</evidence>
<dbReference type="SUPFAM" id="SSF103473">
    <property type="entry name" value="MFS general substrate transporter"/>
    <property type="match status" value="1"/>
</dbReference>
<feature type="domain" description="Major facilitator superfamily (MFS) profile" evidence="9">
    <location>
        <begin position="14"/>
        <end position="505"/>
    </location>
</feature>
<dbReference type="PANTHER" id="PTHR42718:SF49">
    <property type="entry name" value="EXPORT PROTEIN"/>
    <property type="match status" value="1"/>
</dbReference>
<protein>
    <submittedName>
        <fullName evidence="10">DHA2 family efflux MFS transporter permease subunit</fullName>
    </submittedName>
</protein>
<feature type="transmembrane region" description="Helical" evidence="8">
    <location>
        <begin position="12"/>
        <end position="38"/>
    </location>
</feature>
<dbReference type="PROSITE" id="PS50850">
    <property type="entry name" value="MFS"/>
    <property type="match status" value="1"/>
</dbReference>
<dbReference type="InterPro" id="IPR020846">
    <property type="entry name" value="MFS_dom"/>
</dbReference>
<feature type="transmembrane region" description="Helical" evidence="8">
    <location>
        <begin position="166"/>
        <end position="188"/>
    </location>
</feature>
<keyword evidence="6 8" id="KW-0472">Membrane</keyword>
<dbReference type="RefSeq" id="WP_084699410.1">
    <property type="nucleotide sequence ID" value="NZ_JBIAZU010000008.1"/>
</dbReference>
<dbReference type="Gene3D" id="1.20.1250.20">
    <property type="entry name" value="MFS general substrate transporter like domains"/>
    <property type="match status" value="1"/>
</dbReference>
<evidence type="ECO:0000256" key="7">
    <source>
        <dbReference type="SAM" id="MobiDB-lite"/>
    </source>
</evidence>
<dbReference type="InterPro" id="IPR004638">
    <property type="entry name" value="EmrB-like"/>
</dbReference>
<accession>A0ABW6WSY5</accession>
<dbReference type="InterPro" id="IPR036259">
    <property type="entry name" value="MFS_trans_sf"/>
</dbReference>
<feature type="transmembrane region" description="Helical" evidence="8">
    <location>
        <begin position="106"/>
        <end position="126"/>
    </location>
</feature>
<feature type="transmembrane region" description="Helical" evidence="8">
    <location>
        <begin position="200"/>
        <end position="219"/>
    </location>
</feature>
<keyword evidence="5 8" id="KW-1133">Transmembrane helix</keyword>
<evidence type="ECO:0000313" key="11">
    <source>
        <dbReference type="Proteomes" id="UP001602245"/>
    </source>
</evidence>
<keyword evidence="3" id="KW-1003">Cell membrane</keyword>
<feature type="transmembrane region" description="Helical" evidence="8">
    <location>
        <begin position="80"/>
        <end position="100"/>
    </location>
</feature>
<evidence type="ECO:0000259" key="9">
    <source>
        <dbReference type="PROSITE" id="PS50850"/>
    </source>
</evidence>
<evidence type="ECO:0000256" key="2">
    <source>
        <dbReference type="ARBA" id="ARBA00022448"/>
    </source>
</evidence>
<evidence type="ECO:0000256" key="6">
    <source>
        <dbReference type="ARBA" id="ARBA00023136"/>
    </source>
</evidence>
<comment type="caution">
    <text evidence="10">The sequence shown here is derived from an EMBL/GenBank/DDBJ whole genome shotgun (WGS) entry which is preliminary data.</text>
</comment>
<comment type="subcellular location">
    <subcellularLocation>
        <location evidence="1">Cell membrane</location>
        <topology evidence="1">Multi-pass membrane protein</topology>
    </subcellularLocation>
</comment>
<dbReference type="InterPro" id="IPR011701">
    <property type="entry name" value="MFS"/>
</dbReference>
<feature type="transmembrane region" description="Helical" evidence="8">
    <location>
        <begin position="138"/>
        <end position="160"/>
    </location>
</feature>
<dbReference type="PRINTS" id="PR01036">
    <property type="entry name" value="TCRTETB"/>
</dbReference>